<keyword evidence="1" id="KW-1133">Transmembrane helix</keyword>
<reference evidence="3" key="1">
    <citation type="journal article" date="2019" name="Int. J. Syst. Evol. Microbiol.">
        <title>The Global Catalogue of Microorganisms (GCM) 10K type strain sequencing project: providing services to taxonomists for standard genome sequencing and annotation.</title>
        <authorList>
            <consortium name="The Broad Institute Genomics Platform"/>
            <consortium name="The Broad Institute Genome Sequencing Center for Infectious Disease"/>
            <person name="Wu L."/>
            <person name="Ma J."/>
        </authorList>
    </citation>
    <scope>NUCLEOTIDE SEQUENCE [LARGE SCALE GENOMIC DNA]</scope>
    <source>
        <strain evidence="3">CGMCC 1.15643</strain>
    </source>
</reference>
<protein>
    <recommendedName>
        <fullName evidence="4">Holin</fullName>
    </recommendedName>
</protein>
<dbReference type="EMBL" id="JBHSLI010000001">
    <property type="protein sequence ID" value="MFC5292293.1"/>
    <property type="molecule type" value="Genomic_DNA"/>
</dbReference>
<dbReference type="Pfam" id="PF25612">
    <property type="entry name" value="DUF7940"/>
    <property type="match status" value="1"/>
</dbReference>
<dbReference type="InterPro" id="IPR057700">
    <property type="entry name" value="DUF7940"/>
</dbReference>
<keyword evidence="1" id="KW-0472">Membrane</keyword>
<evidence type="ECO:0000313" key="2">
    <source>
        <dbReference type="EMBL" id="MFC5292293.1"/>
    </source>
</evidence>
<dbReference type="Proteomes" id="UP001595976">
    <property type="component" value="Unassembled WGS sequence"/>
</dbReference>
<dbReference type="RefSeq" id="WP_260347646.1">
    <property type="nucleotide sequence ID" value="NZ_JAOAOS010000001.1"/>
</dbReference>
<evidence type="ECO:0000256" key="1">
    <source>
        <dbReference type="SAM" id="Phobius"/>
    </source>
</evidence>
<accession>A0ABW0F0D0</accession>
<feature type="transmembrane region" description="Helical" evidence="1">
    <location>
        <begin position="42"/>
        <end position="65"/>
    </location>
</feature>
<comment type="caution">
    <text evidence="2">The sequence shown here is derived from an EMBL/GenBank/DDBJ whole genome shotgun (WGS) entry which is preliminary data.</text>
</comment>
<keyword evidence="1" id="KW-0812">Transmembrane</keyword>
<evidence type="ECO:0008006" key="4">
    <source>
        <dbReference type="Google" id="ProtNLM"/>
    </source>
</evidence>
<organism evidence="2 3">
    <name type="scientific">Bosea minatitlanensis</name>
    <dbReference type="NCBI Taxonomy" id="128782"/>
    <lineage>
        <taxon>Bacteria</taxon>
        <taxon>Pseudomonadati</taxon>
        <taxon>Pseudomonadota</taxon>
        <taxon>Alphaproteobacteria</taxon>
        <taxon>Hyphomicrobiales</taxon>
        <taxon>Boseaceae</taxon>
        <taxon>Bosea</taxon>
    </lineage>
</organism>
<evidence type="ECO:0000313" key="3">
    <source>
        <dbReference type="Proteomes" id="UP001595976"/>
    </source>
</evidence>
<sequence>MKLVWNWKRVLKHAWSIRLIVLAGVLSGAEIALPLVREVIDVPAGVFAGLSFAATAGAFIARLVAQESVSGASGGE</sequence>
<name>A0ABW0F0D0_9HYPH</name>
<gene>
    <name evidence="2" type="ORF">ACFPK2_04730</name>
</gene>
<proteinExistence type="predicted"/>
<keyword evidence="3" id="KW-1185">Reference proteome</keyword>